<dbReference type="EMBL" id="CCAE010000055">
    <property type="protein sequence ID" value="CDN89852.1"/>
    <property type="molecule type" value="Genomic_DNA"/>
</dbReference>
<dbReference type="InterPro" id="IPR007655">
    <property type="entry name" value="Slam_C"/>
</dbReference>
<protein>
    <recommendedName>
        <fullName evidence="1">Surface lipoprotein assembly modifier C-terminal domain-containing protein</fullName>
    </recommendedName>
</protein>
<dbReference type="AlphaFoldDB" id="A0A1L1PIM9"/>
<accession>A0A1L1PIM9</accession>
<evidence type="ECO:0000313" key="3">
    <source>
        <dbReference type="Proteomes" id="UP000028878"/>
    </source>
</evidence>
<feature type="domain" description="Surface lipoprotein assembly modifier C-terminal" evidence="1">
    <location>
        <begin position="285"/>
        <end position="470"/>
    </location>
</feature>
<dbReference type="InterPro" id="IPR011990">
    <property type="entry name" value="TPR-like_helical_dom_sf"/>
</dbReference>
<dbReference type="Pfam" id="PF04575">
    <property type="entry name" value="SlipAM"/>
    <property type="match status" value="1"/>
</dbReference>
<dbReference type="Gene3D" id="1.25.40.10">
    <property type="entry name" value="Tetratricopeptide repeat domain"/>
    <property type="match status" value="1"/>
</dbReference>
<evidence type="ECO:0000313" key="2">
    <source>
        <dbReference type="EMBL" id="CDN89852.1"/>
    </source>
</evidence>
<evidence type="ECO:0000259" key="1">
    <source>
        <dbReference type="Pfam" id="PF04575"/>
    </source>
</evidence>
<reference evidence="3" key="1">
    <citation type="submission" date="2014-11" db="EMBL/GenBank/DDBJ databases">
        <title>Draft genome sequence of Hydrogenophaga intermedia S1.</title>
        <authorList>
            <person name="Gan H.M."/>
            <person name="Chew T.H."/>
            <person name="Stolz A."/>
        </authorList>
    </citation>
    <scope>NUCLEOTIDE SEQUENCE [LARGE SCALE GENOMIC DNA]</scope>
    <source>
        <strain evidence="3">S1</strain>
    </source>
</reference>
<dbReference type="Proteomes" id="UP000028878">
    <property type="component" value="Unassembled WGS sequence"/>
</dbReference>
<proteinExistence type="predicted"/>
<dbReference type="SUPFAM" id="SSF48452">
    <property type="entry name" value="TPR-like"/>
    <property type="match status" value="1"/>
</dbReference>
<sequence>MHLYCRTNTPEEPDLTRVLEPGARRLPAVALAALSLVCTAVVAQTSSNQPLERQVDEAFRQSYRTPADGTATARYARLLEQSGNYEGAIAALERQLLDPNAPPSVRVDLGVLYYRLGSYDMAAGLLRRALDDPRTGPVERTQIENLLNDISKRTTVSRFDGQVLLGLRAQTNPSSRTSRDTVLAGGAPVAVPDNLKPDSDTDVQLGLRLNHQYDLGKQNEATIVSALTAQIVKFSSSSGSTLQANQVDPYNLALIDVNTGVRFKPLASVPGLTIRPNIAAATLSAQGHRYFSNHGAGLDVAYSLNDRTLIDGGYEYRYNDYATRIDAPNGNELDGTSNLLRARLTRELAPGRVLSGELITRWQRTQQRFNDVDSQEARVTYLHSYASPFQGGGLWTTSVWGGVQRRSYDGADPVIDPSTARRDTEWRIGVGQTVPLSSAWSLLVQLEHSTTDSRLPNYDNKNTSLFVAAAYRF</sequence>
<gene>
    <name evidence="2" type="ORF">BN948_04292</name>
</gene>
<organism evidence="2 3">
    <name type="scientific">Hydrogenophaga intermedia</name>
    <dbReference type="NCBI Taxonomy" id="65786"/>
    <lineage>
        <taxon>Bacteria</taxon>
        <taxon>Pseudomonadati</taxon>
        <taxon>Pseudomonadota</taxon>
        <taxon>Betaproteobacteria</taxon>
        <taxon>Burkholderiales</taxon>
        <taxon>Comamonadaceae</taxon>
        <taxon>Hydrogenophaga</taxon>
    </lineage>
</organism>
<name>A0A1L1PIM9_HYDIT</name>
<keyword evidence="3" id="KW-1185">Reference proteome</keyword>